<dbReference type="InterPro" id="IPR001199">
    <property type="entry name" value="Cyt_B5-like_heme/steroid-bd"/>
</dbReference>
<dbReference type="FunFam" id="2.130.10.30:FF:000004">
    <property type="entry name" value="E3 ubiquitin-protein ligase HERC2 isoform X2"/>
    <property type="match status" value="1"/>
</dbReference>
<dbReference type="FunFam" id="2.30.30.30:FF:000015">
    <property type="entry name" value="E3 ubiquitin-protein ligase HERC2"/>
    <property type="match status" value="1"/>
</dbReference>
<dbReference type="GO" id="GO:0061630">
    <property type="term" value="F:ubiquitin protein ligase activity"/>
    <property type="evidence" value="ECO:0007669"/>
    <property type="project" value="UniProtKB-EC"/>
</dbReference>
<dbReference type="Pfam" id="PF25390">
    <property type="entry name" value="WD40_RLD"/>
    <property type="match status" value="2"/>
</dbReference>
<feature type="repeat" description="RCC1" evidence="14">
    <location>
        <begin position="4005"/>
        <end position="4056"/>
    </location>
</feature>
<dbReference type="Gene3D" id="2.60.120.260">
    <property type="entry name" value="Galactose-binding domain-like"/>
    <property type="match status" value="1"/>
</dbReference>
<feature type="repeat" description="RCC1" evidence="14">
    <location>
        <begin position="4163"/>
        <end position="4214"/>
    </location>
</feature>
<keyword evidence="9" id="KW-0677">Repeat</keyword>
<feature type="coiled-coil region" evidence="15">
    <location>
        <begin position="1474"/>
        <end position="1501"/>
    </location>
</feature>
<dbReference type="SUPFAM" id="SSF63748">
    <property type="entry name" value="Tudor/PWWP/MBT"/>
    <property type="match status" value="1"/>
</dbReference>
<feature type="repeat" description="RCC1" evidence="14">
    <location>
        <begin position="4057"/>
        <end position="4110"/>
    </location>
</feature>
<evidence type="ECO:0000256" key="15">
    <source>
        <dbReference type="SAM" id="Coils"/>
    </source>
</evidence>
<dbReference type="InterPro" id="IPR051625">
    <property type="entry name" value="Signaling_Regulatory_Domain"/>
</dbReference>
<dbReference type="InterPro" id="IPR014722">
    <property type="entry name" value="Rib_uL2_dom2"/>
</dbReference>
<feature type="compositionally biased region" description="Low complexity" evidence="16">
    <location>
        <begin position="2318"/>
        <end position="2336"/>
    </location>
</feature>
<dbReference type="FunFam" id="2.130.10.30:FF:000003">
    <property type="entry name" value="E3 ubiquitin-protein ligase HERC2 isoform X1"/>
    <property type="match status" value="1"/>
</dbReference>
<feature type="domain" description="ZZ-type" evidence="18">
    <location>
        <begin position="2601"/>
        <end position="2652"/>
    </location>
</feature>
<feature type="region of interest" description="Disordered" evidence="16">
    <location>
        <begin position="3847"/>
        <end position="3871"/>
    </location>
</feature>
<dbReference type="PROSITE" id="PS51284">
    <property type="entry name" value="DOC"/>
    <property type="match status" value="1"/>
</dbReference>
<dbReference type="GO" id="GO:0016567">
    <property type="term" value="P:protein ubiquitination"/>
    <property type="evidence" value="ECO:0007669"/>
    <property type="project" value="UniProtKB-UniPathway"/>
</dbReference>
<dbReference type="EMBL" id="GFAA01002929">
    <property type="protein sequence ID" value="JAU00506.1"/>
    <property type="molecule type" value="mRNA"/>
</dbReference>
<accession>A0A1E1XMP5</accession>
<dbReference type="Gene3D" id="3.30.60.90">
    <property type="match status" value="1"/>
</dbReference>
<dbReference type="EC" id="2.3.2.26" evidence="4"/>
<dbReference type="PROSITE" id="PS00626">
    <property type="entry name" value="RCC1_2"/>
    <property type="match status" value="1"/>
</dbReference>
<dbReference type="InterPro" id="IPR009060">
    <property type="entry name" value="UBA-like_sf"/>
</dbReference>
<dbReference type="SMART" id="SM00706">
    <property type="entry name" value="TECPR"/>
    <property type="match status" value="9"/>
</dbReference>
<feature type="domain" description="Cytochrome b5 heme-binding" evidence="19">
    <location>
        <begin position="1023"/>
        <end position="1099"/>
    </location>
</feature>
<keyword evidence="11" id="KW-0833">Ubl conjugation pathway</keyword>
<evidence type="ECO:0000259" key="18">
    <source>
        <dbReference type="PROSITE" id="PS50135"/>
    </source>
</evidence>
<feature type="repeat" description="RCC1" evidence="14">
    <location>
        <begin position="373"/>
        <end position="425"/>
    </location>
</feature>
<feature type="domain" description="DOC" evidence="20">
    <location>
        <begin position="2663"/>
        <end position="2840"/>
    </location>
</feature>
<dbReference type="GO" id="GO:0005737">
    <property type="term" value="C:cytoplasm"/>
    <property type="evidence" value="ECO:0007669"/>
    <property type="project" value="UniProtKB-SubCell"/>
</dbReference>
<dbReference type="Pfam" id="PF11515">
    <property type="entry name" value="Cul7"/>
    <property type="match status" value="1"/>
</dbReference>
<dbReference type="Gene3D" id="2.130.10.30">
    <property type="entry name" value="Regulator of chromosome condensation 1/beta-lactamase-inhibitor protein II"/>
    <property type="match status" value="3"/>
</dbReference>
<dbReference type="InterPro" id="IPR036400">
    <property type="entry name" value="Cyt_B5-like_heme/steroid_sf"/>
</dbReference>
<evidence type="ECO:0000256" key="1">
    <source>
        <dbReference type="ARBA" id="ARBA00000885"/>
    </source>
</evidence>
<comment type="subcellular location">
    <subcellularLocation>
        <location evidence="2">Cytoplasm</location>
    </subcellularLocation>
</comment>
<dbReference type="SUPFAM" id="SSF46934">
    <property type="entry name" value="UBA-like"/>
    <property type="match status" value="1"/>
</dbReference>
<evidence type="ECO:0000259" key="17">
    <source>
        <dbReference type="PROSITE" id="PS50030"/>
    </source>
</evidence>
<dbReference type="PROSITE" id="PS50135">
    <property type="entry name" value="ZF_ZZ_2"/>
    <property type="match status" value="1"/>
</dbReference>
<evidence type="ECO:0000259" key="20">
    <source>
        <dbReference type="PROSITE" id="PS51284"/>
    </source>
</evidence>
<feature type="compositionally biased region" description="Low complexity" evidence="16">
    <location>
        <begin position="3414"/>
        <end position="3425"/>
    </location>
</feature>
<evidence type="ECO:0000256" key="10">
    <source>
        <dbReference type="ARBA" id="ARBA00022771"/>
    </source>
</evidence>
<evidence type="ECO:0000256" key="2">
    <source>
        <dbReference type="ARBA" id="ARBA00004496"/>
    </source>
</evidence>
<reference evidence="22" key="1">
    <citation type="submission" date="2016-09" db="EMBL/GenBank/DDBJ databases">
        <authorList>
            <person name="Capua I."/>
            <person name="De Benedictis P."/>
            <person name="Joannis T."/>
            <person name="Lombin L.H."/>
            <person name="Cattoli G."/>
        </authorList>
    </citation>
    <scope>NUCLEOTIDE SEQUENCE</scope>
</reference>
<dbReference type="CDD" id="cd08664">
    <property type="entry name" value="APC10-HERC2"/>
    <property type="match status" value="1"/>
</dbReference>
<evidence type="ECO:0000256" key="13">
    <source>
        <dbReference type="PROSITE-ProRule" id="PRU00228"/>
    </source>
</evidence>
<evidence type="ECO:0000259" key="19">
    <source>
        <dbReference type="PROSITE" id="PS50255"/>
    </source>
</evidence>
<dbReference type="SMART" id="SM00291">
    <property type="entry name" value="ZnF_ZZ"/>
    <property type="match status" value="1"/>
</dbReference>
<evidence type="ECO:0000256" key="9">
    <source>
        <dbReference type="ARBA" id="ARBA00022737"/>
    </source>
</evidence>
<dbReference type="SUPFAM" id="SSF49785">
    <property type="entry name" value="Galactose-binding domain-like"/>
    <property type="match status" value="1"/>
</dbReference>
<feature type="compositionally biased region" description="Polar residues" evidence="16">
    <location>
        <begin position="1182"/>
        <end position="1195"/>
    </location>
</feature>
<dbReference type="InterPro" id="IPR010606">
    <property type="entry name" value="Mib_Herc2"/>
</dbReference>
<feature type="region of interest" description="Disordered" evidence="16">
    <location>
        <begin position="3379"/>
        <end position="3425"/>
    </location>
</feature>
<keyword evidence="15" id="KW-0175">Coiled coil</keyword>
<dbReference type="InterPro" id="IPR015940">
    <property type="entry name" value="UBA"/>
</dbReference>
<feature type="repeat" description="RCC1" evidence="14">
    <location>
        <begin position="3180"/>
        <end position="3231"/>
    </location>
</feature>
<dbReference type="Gene3D" id="2.30.30.30">
    <property type="match status" value="1"/>
</dbReference>
<dbReference type="InterPro" id="IPR037252">
    <property type="entry name" value="Mib_Herc2_sf"/>
</dbReference>
<keyword evidence="6" id="KW-0597">Phosphoprotein</keyword>
<dbReference type="InterPro" id="IPR000408">
    <property type="entry name" value="Reg_chr_condens"/>
</dbReference>
<dbReference type="InterPro" id="IPR000433">
    <property type="entry name" value="Znf_ZZ"/>
</dbReference>
<feature type="repeat" description="RCC1" evidence="14">
    <location>
        <begin position="3951"/>
        <end position="4004"/>
    </location>
</feature>
<dbReference type="PANTHER" id="PTHR22872:SF2">
    <property type="entry name" value="INHIBITOR OF BRUTON TYROSINE KINASE"/>
    <property type="match status" value="1"/>
</dbReference>
<dbReference type="FunFam" id="2.30.30.40:FF:000074">
    <property type="entry name" value="E3 ubiquitin-protein ligase HERC2 isoform X1"/>
    <property type="match status" value="1"/>
</dbReference>
<feature type="region of interest" description="Disordered" evidence="16">
    <location>
        <begin position="1168"/>
        <end position="1207"/>
    </location>
</feature>
<dbReference type="Gene3D" id="3.10.120.10">
    <property type="entry name" value="Cytochrome b5-like heme/steroid binding domain"/>
    <property type="match status" value="1"/>
</dbReference>
<dbReference type="PROSITE" id="PS01357">
    <property type="entry name" value="ZF_ZZ_1"/>
    <property type="match status" value="1"/>
</dbReference>
<dbReference type="SUPFAM" id="SSF159034">
    <property type="entry name" value="Mib/herc2 domain-like"/>
    <property type="match status" value="1"/>
</dbReference>
<dbReference type="PROSITE" id="PS50255">
    <property type="entry name" value="CYTOCHROME_B5_2"/>
    <property type="match status" value="1"/>
</dbReference>
<feature type="region of interest" description="Disordered" evidence="16">
    <location>
        <begin position="1396"/>
        <end position="1417"/>
    </location>
</feature>
<dbReference type="InterPro" id="IPR004939">
    <property type="entry name" value="APC_su10/DOC_dom"/>
</dbReference>
<dbReference type="Pfam" id="PF00173">
    <property type="entry name" value="Cyt-b5"/>
    <property type="match status" value="1"/>
</dbReference>
<dbReference type="Gene3D" id="2.30.30.40">
    <property type="entry name" value="SH3 Domains"/>
    <property type="match status" value="1"/>
</dbReference>
<feature type="repeat" description="RCC1" evidence="14">
    <location>
        <begin position="3022"/>
        <end position="3073"/>
    </location>
</feature>
<dbReference type="InterPro" id="IPR058923">
    <property type="entry name" value="RCC1-like_dom"/>
</dbReference>
<dbReference type="CDD" id="cd14402">
    <property type="entry name" value="UBA_HERC2"/>
    <property type="match status" value="1"/>
</dbReference>
<dbReference type="PROSITE" id="PS50012">
    <property type="entry name" value="RCC1_3"/>
    <property type="match status" value="15"/>
</dbReference>
<dbReference type="PRINTS" id="PR00633">
    <property type="entry name" value="RCCNDNSATION"/>
</dbReference>
<feature type="compositionally biased region" description="Low complexity" evidence="16">
    <location>
        <begin position="1396"/>
        <end position="1407"/>
    </location>
</feature>
<feature type="domain" description="UBA" evidence="17">
    <location>
        <begin position="2336"/>
        <end position="2384"/>
    </location>
</feature>
<evidence type="ECO:0000256" key="14">
    <source>
        <dbReference type="PROSITE-ProRule" id="PRU00235"/>
    </source>
</evidence>
<evidence type="ECO:0000256" key="8">
    <source>
        <dbReference type="ARBA" id="ARBA00022723"/>
    </source>
</evidence>
<dbReference type="PROSITE" id="PS51416">
    <property type="entry name" value="MIB_HERC2"/>
    <property type="match status" value="1"/>
</dbReference>
<dbReference type="Pfam" id="PF00569">
    <property type="entry name" value="ZZ"/>
    <property type="match status" value="1"/>
</dbReference>
<dbReference type="SUPFAM" id="SSF49854">
    <property type="entry name" value="Spermadhesin, CUB domain"/>
    <property type="match status" value="1"/>
</dbReference>
<dbReference type="Pfam" id="PF00415">
    <property type="entry name" value="RCC1"/>
    <property type="match status" value="4"/>
</dbReference>
<dbReference type="SMART" id="SM01117">
    <property type="entry name" value="Cyt-b5"/>
    <property type="match status" value="1"/>
</dbReference>
<feature type="repeat" description="RCC1" evidence="14">
    <location>
        <begin position="3899"/>
        <end position="3950"/>
    </location>
</feature>
<evidence type="ECO:0000256" key="3">
    <source>
        <dbReference type="ARBA" id="ARBA00004906"/>
    </source>
</evidence>
<evidence type="ECO:0000256" key="12">
    <source>
        <dbReference type="ARBA" id="ARBA00022833"/>
    </source>
</evidence>
<dbReference type="Gene3D" id="1.10.8.10">
    <property type="entry name" value="DNA helicase RuvA subunit, C-terminal domain"/>
    <property type="match status" value="1"/>
</dbReference>
<feature type="repeat" description="RCC1" evidence="14">
    <location>
        <begin position="3128"/>
        <end position="3179"/>
    </location>
</feature>
<feature type="repeat" description="RCC1" evidence="14">
    <location>
        <begin position="2970"/>
        <end position="3021"/>
    </location>
</feature>
<dbReference type="InterPro" id="IPR043145">
    <property type="entry name" value="Znf_ZZ_sf"/>
</dbReference>
<feature type="region of interest" description="Disordered" evidence="16">
    <location>
        <begin position="1753"/>
        <end position="1776"/>
    </location>
</feature>
<feature type="non-terminal residue" evidence="22">
    <location>
        <position position="4279"/>
    </location>
</feature>
<dbReference type="UniPathway" id="UPA00143"/>
<feature type="repeat" description="RCC1" evidence="14">
    <location>
        <begin position="4215"/>
        <end position="4266"/>
    </location>
</feature>
<reference evidence="22" key="2">
    <citation type="journal article" date="2017" name="Front. Cell. Infect. Microbiol.">
        <title>Analysis of the Salivary Gland Transcriptome of Unfed and Partially Fed Amblyomma sculptum Ticks and Descriptive Proteome of the Saliva.</title>
        <authorList>
            <person name="Esteves E."/>
            <person name="Maruyama S.R."/>
            <person name="Kawahara R."/>
            <person name="Fujita A."/>
            <person name="Martins L.A."/>
            <person name="Righi A.A."/>
            <person name="Costa F.B."/>
            <person name="Palmisano G."/>
            <person name="Labruna M.B."/>
            <person name="Sa-Nunes A."/>
            <person name="Ribeiro J.M.C."/>
            <person name="Fogaca A.C."/>
        </authorList>
    </citation>
    <scope>NUCLEOTIDE SEQUENCE</scope>
</reference>
<proteinExistence type="evidence at transcript level"/>
<comment type="pathway">
    <text evidence="3">Protein modification; protein ubiquitination.</text>
</comment>
<evidence type="ECO:0000256" key="11">
    <source>
        <dbReference type="ARBA" id="ARBA00022786"/>
    </source>
</evidence>
<dbReference type="InterPro" id="IPR021097">
    <property type="entry name" value="CPH_domain"/>
</dbReference>
<keyword evidence="5" id="KW-0963">Cytoplasm</keyword>
<evidence type="ECO:0000313" key="22">
    <source>
        <dbReference type="EMBL" id="JAU00506.1"/>
    </source>
</evidence>
<dbReference type="InterPro" id="IPR008979">
    <property type="entry name" value="Galactose-bd-like_sf"/>
</dbReference>
<keyword evidence="7" id="KW-0808">Transferase</keyword>
<feature type="repeat" description="RCC1" evidence="14">
    <location>
        <begin position="4111"/>
        <end position="4162"/>
    </location>
</feature>
<dbReference type="InterPro" id="IPR035914">
    <property type="entry name" value="Sperma_CUB_dom_sf"/>
</dbReference>
<feature type="repeat" description="RCC1" evidence="14">
    <location>
        <begin position="3076"/>
        <end position="3127"/>
    </location>
</feature>
<dbReference type="SUPFAM" id="SSF55856">
    <property type="entry name" value="Cytochrome b5-like heme/steroid binding domain"/>
    <property type="match status" value="1"/>
</dbReference>
<evidence type="ECO:0000259" key="21">
    <source>
        <dbReference type="PROSITE" id="PS51416"/>
    </source>
</evidence>
<evidence type="ECO:0000256" key="6">
    <source>
        <dbReference type="ARBA" id="ARBA00022553"/>
    </source>
</evidence>
<feature type="repeat" description="RCC1" evidence="14">
    <location>
        <begin position="2864"/>
        <end position="2915"/>
    </location>
</feature>
<dbReference type="GO" id="GO:0008270">
    <property type="term" value="F:zinc ion binding"/>
    <property type="evidence" value="ECO:0007669"/>
    <property type="project" value="UniProtKB-KW"/>
</dbReference>
<dbReference type="Pfam" id="PF06701">
    <property type="entry name" value="MIB_HERC2"/>
    <property type="match status" value="1"/>
</dbReference>
<keyword evidence="12" id="KW-0862">Zinc</keyword>
<organism evidence="22">
    <name type="scientific">Amblyomma sculptum</name>
    <name type="common">Tick</name>
    <dbReference type="NCBI Taxonomy" id="1581419"/>
    <lineage>
        <taxon>Eukaryota</taxon>
        <taxon>Metazoa</taxon>
        <taxon>Ecdysozoa</taxon>
        <taxon>Arthropoda</taxon>
        <taxon>Chelicerata</taxon>
        <taxon>Arachnida</taxon>
        <taxon>Acari</taxon>
        <taxon>Parasitiformes</taxon>
        <taxon>Ixodida</taxon>
        <taxon>Ixodoidea</taxon>
        <taxon>Ixodidae</taxon>
        <taxon>Amblyomminae</taxon>
        <taxon>Amblyomma</taxon>
    </lineage>
</organism>
<dbReference type="SUPFAM" id="SSF57850">
    <property type="entry name" value="RING/U-box"/>
    <property type="match status" value="1"/>
</dbReference>
<dbReference type="SUPFAM" id="SSF50985">
    <property type="entry name" value="RCC1/BLIP-II"/>
    <property type="match status" value="3"/>
</dbReference>
<feature type="repeat" description="RCC1" evidence="14">
    <location>
        <begin position="2916"/>
        <end position="2969"/>
    </location>
</feature>
<protein>
    <recommendedName>
        <fullName evidence="4">HECT-type E3 ubiquitin transferase</fullName>
        <ecNumber evidence="4">2.3.2.26</ecNumber>
    </recommendedName>
</protein>
<dbReference type="InterPro" id="IPR009091">
    <property type="entry name" value="RCC1/BLIP-II"/>
</dbReference>
<evidence type="ECO:0000256" key="16">
    <source>
        <dbReference type="SAM" id="MobiDB-lite"/>
    </source>
</evidence>
<feature type="compositionally biased region" description="Acidic residues" evidence="16">
    <location>
        <begin position="1760"/>
        <end position="1769"/>
    </location>
</feature>
<dbReference type="InterPro" id="IPR037976">
    <property type="entry name" value="HERC2_APC10"/>
</dbReference>
<keyword evidence="8" id="KW-0479">Metal-binding</keyword>
<keyword evidence="10 13" id="KW-0863">Zinc-finger</keyword>
<comment type="catalytic activity">
    <reaction evidence="1">
        <text>S-ubiquitinyl-[E2 ubiquitin-conjugating enzyme]-L-cysteine + [acceptor protein]-L-lysine = [E2 ubiquitin-conjugating enzyme]-L-cysteine + N(6)-ubiquitinyl-[acceptor protein]-L-lysine.</text>
        <dbReference type="EC" id="2.3.2.26"/>
    </reaction>
</comment>
<dbReference type="PROSITE" id="PS50030">
    <property type="entry name" value="UBA"/>
    <property type="match status" value="1"/>
</dbReference>
<feature type="compositionally biased region" description="Basic and acidic residues" evidence="16">
    <location>
        <begin position="3861"/>
        <end position="3871"/>
    </location>
</feature>
<dbReference type="SMART" id="SM01337">
    <property type="entry name" value="APC10"/>
    <property type="match status" value="1"/>
</dbReference>
<sequence length="4279" mass="460831">MQALARVGSRAALSFAFAFLKRAWRSGEDSELCGELLRESLEALRAMPEATLFHQEAISSVWLEVVEHADKFLRSVVLGDINVGVGHSRGCGQVPVPDQQLALSLLLELCIQQGTLGRLLSGVLLLLQLWDSGKYELDNRTVSHGTSVPLVMLLQRFQSISCSRQKLVERCSYENGDIPLVNPTECFLSFLTLPDDDSLSVDLQQCAVVIMCHLDRLASPYLPSVTHLSPKCGATPRQEVLAMSWQSWDVSEPLVLSDLAELSVRQICCLSTGLVALSNSGKVFALRQDESELHAIEGFGGQGVVAIASHPREDRFLALNTDGDVFSCSNIACLLQDDETSKGTPVVVRVLSGKGVKGVSCGRKHFAAFTSSGQLYIWGRGCRPCLDNGASSDNESVPVKVASLRGHRVVDVSCGSGEYGEVDVLVVTDAGLVFSFGHGDSTRLPTGQLEEPRSSLRLVDGLQGVDVIRVFCAVQFSMALSRSNMLYIWDSSEQHESAALVKVVGGLEGHSVVDVAIGTSYYAVVTQEGPVFAWNSIKWTLSSSAVPVVKPFPMILHAGNIVAGVACSDTQMFVWTAVDQGSLRLREPFVVDVCPSTVEHIDELLTWACEGTDVAWPPPPQEKECIAAAALNLLRLQIQAALANGVGADRLGLVPESRLLCSLKQRVVALASGVNILPTVQRAAQQALQAGWSFLLPTADERARALSLLLLNTSGSQGAEVNSAPGKRFMTDLLVGSLMADGGLESSLQTAIKVEIQDIEDAMEKEAMSDKQLSKEMTSSGEQLMSDQAVLESETKRSQVVSEDASAAIPLLHLVKQLLRNTATQTMAKLQSFFPENASTGSKMAMCSLKLNIDQKERSPSLDLLLRFQRLLLGQLYPREEQASSGMSIDTETCGAASLLWKYVSLVACHVEDILSVASVLGSLSPHHFALAAAVLEQELTGVLLPELLVSLVLLESTVPEVMHVADAAPMLSPLLESLDCFNQLAPGAHLEDTQDLLWPGLGGGTLTPPPPPPNQGGPIEDVLTLRKADVENHNRDGGLWIVIGGRVYDLQEFRPSAPCGAEVFTKYAGRDATQAFEAACHSREAREMLRSFFVGNFVDHDQEAPLLVDPSSLSSPLCDVERTLAHLLGLHLQQQTCGPPPEAFEAQLLPWMESTLLYGGGLLKTLPPHDPFEEEKGEARSTGSSAATPVSGMTPTEPKALSAASSAPSPVSGALVNWSDESLVEAIAEGRLEEPLVSGFLRAVDAFCEQHHLALHMDFGADHPIEEVGRLLLAVAVKHLGCGAALLNTAEQLALKGSSIKSSSVQLPAILQDIVRMVQQAKWSLIKARQDLNGSYKEVCCPMFERCRFLFYELRPAVSRELRIMEDLKLIGTSSRWKTAAHQLILQLRAAKRTSSSGSSEENSSASKDKDSSDESQTEALESLDLKLENAGTALKKCLSDGSQLKQNVVDHNQLLSQMFDFVTQDVDVELIRKAMYCQMERAKARLQGLENILTLLEKSSLLPSVKYKLQCGWQGLLPIGKMPWERPVHCLTNLNLIPPCQRMSLELASARLYLWAVSELRSVLLDFCSTEDENLTFVGHSSRHLVSKASVESGCSGCSGALSAPSRFLLSAIGLLSGEHQSRSLSLLLGSGVLAHLQTLLRMLGPRPTRTPHEKNVSLCAVLEDTVRKPQPPAPAPSGLELAAMMKIGTRVVRGVDWKWGDQDGPPPGEGRVIGELGEDGWIRVQWDNGSTNSYRMGKEGKYDLKLAELPPQPEVESSSDSEDEDATTTVPAAQHPSVLLQQGCYTLLRALCVSLGLHSGSAHPKAIAVMSGLLRSIIASGQGGGHADVPTSSSSLVSSSAPQWMLAEQHHEWATLGFLRGVCATPALCQALSSPPWVTLLLNVASGPCNRPPSELPLASPLVLPTQIQALRVLRTLLLSWTSDDYSKLRFSFVQELFALLGKVLVSCSHDPTLHATDLSWKGKKNARARVLLTASHTSTVAEECISVLRELHAVATWNEPISKHLQLGLKNIFSESSSTPAAAETADGLLLEKSSSLAALAVLGGVDRRVHLGGTVSFLEHPLDKGTVAGISLRGKLLVHCHTRNSLAKHSLDQLIPADENLFQLQKLPLNDGMLSTWASLLSRAVTVLPKLTTDLLLLFPSMAEASGVNVALLVQQHLLLSMICATQVLTSQQSVLREVLLQSVPMEQQQQQAAPAASGAEEDVAADMHSPLTLVEQVMATATQPSPLRPIFGRQELEAAAIALVQFLIAEGTRKKRSTQLLAEIESTAANAAEHEPVADSPTSEDGAAADHYGNDSVASLQAAGRSHRAKSKGSSSRRSSLSTSHGPVTAAPASVPVVQQLVEMGFSRHSVAVALNALAGSFHVMPSPEAIVSWLLEHEDEVPGVSDDESITSLDNCSESDSFSDDLYEAEGASSLPEAASSTGYLCRADFTNNDDYAVYVRNRIAPGMLVHCCRTYEEVHEGDIGRVVEVDHDGLHDLNVLVDWQHKGGVYWVRYIHVELLGESQQSATSPAGLMPAPQPQPSLRAGDRVRVRPTVNQPKYKWGSVTRSSIGTVTSECSALNVSRNGRDVTVDFPQQSNWMGLVSEMERVSIIHENIVCDGCEACPIVGARFKCRFCRNYNFCERCFKTNQVHKHPFNEISRVGALPTYGGYPGECSRKKRSLDSEGRHGGPATLLDKWGHCVKAMTVSSNESNSHFLIDGTRSAWQSCGPRGKHWIRLELHPGILIERLWMTVDPADSSYMPSLIVVSGGPCLTWMSELRTIHVESTDSQITLLSEMREYYRFIEIGIRECRSFGIDCKVHGLSILGRQRGEDEDFSPTYPYLASDWEDTEETAMGVHLQTQRAARASENFKDFRTKVFVWGLNDKDQLGGLKGSKVKLPQFSEAISCLKPLHIAGGSKSLFIVSHDGKVYACGEGTNGRLGLGHCNNVSVPRQLTALGQYVVRKVAVHSGGRHALALTVDGKVFSWGEGDDGKLGHGNRMSCERPRLIEALKSKRVRDISCGSSHSAAITSSGELYTWGLGEYGRLGHGDNLTQLRPKQVAALSGQRIVQVACGSRDAQTLALSEDGTVYSWGDGDFGKLGRGGSEGCSLPHAVERLQGLGVCQLECGAQFSLALTRSGQVWTWGKGDYFRLGHGTDFHVRKPQLVEGLQGKKVIHVSVGALHCLAVTDQGQVYAWGDNDHGQQGNGNTTVNRKPALVHGLDGIKVTRVACGSSHSVAWMTSESTRTNGHNPVLFAVAKDPLGASALGSSDAMLETAAEPESSQDSCAQSKRSKATRPSLTKILLSLDGTEAKQQALHQVLQALQITHARSIAVSALLPHTGVAQLSSGRPPSCEATGSQAEDLVSRAAAAPVELTQVSAAGSGDHLATATADVHESPPPGKPPAAQEALSGSDESETRAAEMISSVPSLPSSGSLSSRMSSAAASVFAATFSSSEQVTPAEPEAIHSLLDEFTARLTAEDARALVDLLKLAVAGRAGEKAKDAISDVLKAMAQANPQVAEMLLEICVTELEDVASDIESRRSVPLPVVQESSHPYTDDTTLTGHVRIPGAESLQVEFDRQCSTERRNDPLFIMDGAGRTVATRSGREWCNWSPEVRIPGNELHWKFTSDSSVNGWGWRFTVHPVVSPGGTGGDSLSDRAFLSRPSVELVVCLLDLRSCADRAIASRLAAALAACAQLSYLAPSQRMWILHQLRQLMTAGVGRSLNVSQLLVQTPSNPDLSPELPAVNPSGSSDTALVCLLKALPETLLRQFEYEDPIVRGGKHLMHSNFFKVLAALACDLGLDSLPCFGDTHRWTWFRRYCAASRVAKALVHRTPLPVSFCIEVRQRIQELAQDPSDAAFVGDRETEDEGSSSRDHEDHTIFRQEHDEQLIHWVNRRPEDWTLSWGWSGTILGWGHNHRGQLGGVEGAKVKLPMPCEALSALRPVQVVGGEQTLFAVTADGKVYATGYGAGGRLGIGGTDSVSCPTLLESLQHVFIKKVVVNSGGKHCLALSAEGEVYSWGEGDDGKLGHGNKSSCERPRVIEVLRGKEVVDVACGGAHSACITASGELYTWGKGRYGRLGHGDSDDQLRPKKVEALSGWRVRCVACGSGDAQTLCVTDDDCVWSWGDGDYGKLGRGGSDGCKVPVRVDLLQGMGVVRVECGSQFSVALTSSGSVYTWGKGDYHRLGHGTDDHVRRPKRVAALQGKKVICIAVGSLHCVACTDTGEVYTWGDNDEGQLGDGTVNAIHKPRLVAALQGKKINRVSCGSAHTVAWSTCNPSSAGASDGCKV</sequence>
<evidence type="ECO:0000256" key="5">
    <source>
        <dbReference type="ARBA" id="ARBA00022490"/>
    </source>
</evidence>
<feature type="region of interest" description="Disordered" evidence="16">
    <location>
        <begin position="2276"/>
        <end position="2336"/>
    </location>
</feature>
<evidence type="ECO:0000256" key="7">
    <source>
        <dbReference type="ARBA" id="ARBA00022679"/>
    </source>
</evidence>
<dbReference type="InterPro" id="IPR006624">
    <property type="entry name" value="Beta-propeller_rpt_TECPR"/>
</dbReference>
<feature type="domain" description="MIB/HERC2" evidence="21">
    <location>
        <begin position="1680"/>
        <end position="1753"/>
    </location>
</feature>
<name>A0A1E1XMP5_AMBSC</name>
<dbReference type="PANTHER" id="PTHR22872">
    <property type="entry name" value="BTK-BINDING PROTEIN-RELATED"/>
    <property type="match status" value="1"/>
</dbReference>
<evidence type="ECO:0000256" key="4">
    <source>
        <dbReference type="ARBA" id="ARBA00012485"/>
    </source>
</evidence>